<dbReference type="EMBL" id="BROD01000001">
    <property type="protein sequence ID" value="GKX68154.1"/>
    <property type="molecule type" value="Genomic_DNA"/>
</dbReference>
<gene>
    <name evidence="1" type="ORF">rsdtw13_34120</name>
</gene>
<accession>A0ACB5RGH5</accession>
<protein>
    <submittedName>
        <fullName evidence="1">Uncharacterized protein</fullName>
    </submittedName>
</protein>
<name>A0ACB5RGH5_9CLOT</name>
<evidence type="ECO:0000313" key="2">
    <source>
        <dbReference type="Proteomes" id="UP001058074"/>
    </source>
</evidence>
<organism evidence="1 2">
    <name type="scientific">Inconstantimicrobium mannanitabidum</name>
    <dbReference type="NCBI Taxonomy" id="1604901"/>
    <lineage>
        <taxon>Bacteria</taxon>
        <taxon>Bacillati</taxon>
        <taxon>Bacillota</taxon>
        <taxon>Clostridia</taxon>
        <taxon>Eubacteriales</taxon>
        <taxon>Clostridiaceae</taxon>
        <taxon>Inconstantimicrobium</taxon>
    </lineage>
</organism>
<evidence type="ECO:0000313" key="1">
    <source>
        <dbReference type="EMBL" id="GKX68154.1"/>
    </source>
</evidence>
<reference evidence="1" key="1">
    <citation type="journal article" date="2025" name="Int. J. Syst. Evol. Microbiol.">
        <title>Inconstantimicrobium mannanitabidum sp. nov., a novel member of the family Clostridiaceae isolated from anoxic soil under the treatment of reductive soil disinfestation.</title>
        <authorList>
            <person name="Ueki A."/>
            <person name="Tonouchi A."/>
            <person name="Honma S."/>
            <person name="Kaku N."/>
            <person name="Ueki K."/>
        </authorList>
    </citation>
    <scope>NUCLEOTIDE SEQUENCE</scope>
    <source>
        <strain evidence="1">TW13</strain>
    </source>
</reference>
<comment type="caution">
    <text evidence="1">The sequence shown here is derived from an EMBL/GenBank/DDBJ whole genome shotgun (WGS) entry which is preliminary data.</text>
</comment>
<keyword evidence="2" id="KW-1185">Reference proteome</keyword>
<sequence length="120" mass="14452">MEKDTDLKISDMLKLSKDLWELHKDTWSPMEPAYGRNSILYMIEEIGEVIAIVKKKGEENIMEDPVVRERFVEELGDVVMYFMDVLNRYHISAEEFSNEYLKKMETNMKRDYEKQYKELK</sequence>
<proteinExistence type="predicted"/>
<dbReference type="Proteomes" id="UP001058074">
    <property type="component" value="Unassembled WGS sequence"/>
</dbReference>